<dbReference type="InterPro" id="IPR055436">
    <property type="entry name" value="Ig_TMEM131L_4"/>
</dbReference>
<evidence type="ECO:0000256" key="5">
    <source>
        <dbReference type="ARBA" id="ARBA00022989"/>
    </source>
</evidence>
<dbReference type="RefSeq" id="XP_072857634.1">
    <property type="nucleotide sequence ID" value="XM_073001533.1"/>
</dbReference>
<evidence type="ECO:0000259" key="8">
    <source>
        <dbReference type="Pfam" id="PF12371"/>
    </source>
</evidence>
<feature type="region of interest" description="Disordered" evidence="7">
    <location>
        <begin position="1334"/>
        <end position="1376"/>
    </location>
</feature>
<comment type="similarity">
    <text evidence="2">Belongs to the TMEM131 family.</text>
</comment>
<dbReference type="InterPro" id="IPR045695">
    <property type="entry name" value="TMEM131-like_Ig_dom2"/>
</dbReference>
<dbReference type="Pfam" id="PF24498">
    <property type="entry name" value="Ig_TMEM131L_3"/>
    <property type="match status" value="1"/>
</dbReference>
<evidence type="ECO:0000259" key="11">
    <source>
        <dbReference type="Pfam" id="PF24499"/>
    </source>
</evidence>
<keyword evidence="6" id="KW-0472">Membrane</keyword>
<dbReference type="InterPro" id="IPR022113">
    <property type="entry name" value="TMEM131L_N"/>
</dbReference>
<feature type="domain" description="TMEM131L fifth Ig-like" evidence="12">
    <location>
        <begin position="809"/>
        <end position="873"/>
    </location>
</feature>
<keyword evidence="4" id="KW-0732">Signal</keyword>
<accession>A0ABM5GJ02</accession>
<dbReference type="GeneID" id="110072765"/>
<gene>
    <name evidence="14" type="primary">TMEM131L</name>
</gene>
<feature type="region of interest" description="Disordered" evidence="7">
    <location>
        <begin position="141"/>
        <end position="169"/>
    </location>
</feature>
<evidence type="ECO:0000259" key="12">
    <source>
        <dbReference type="Pfam" id="PF24501"/>
    </source>
</evidence>
<feature type="region of interest" description="Disordered" evidence="7">
    <location>
        <begin position="1120"/>
        <end position="1255"/>
    </location>
</feature>
<dbReference type="Pfam" id="PF12371">
    <property type="entry name" value="TMEM131_like_N"/>
    <property type="match status" value="1"/>
</dbReference>
<feature type="domain" description="TMEM131L fourth Ig-like" evidence="11">
    <location>
        <begin position="622"/>
        <end position="759"/>
    </location>
</feature>
<organism evidence="13 14">
    <name type="scientific">Pogona vitticeps</name>
    <name type="common">central bearded dragon</name>
    <dbReference type="NCBI Taxonomy" id="103695"/>
    <lineage>
        <taxon>Eukaryota</taxon>
        <taxon>Metazoa</taxon>
        <taxon>Chordata</taxon>
        <taxon>Craniata</taxon>
        <taxon>Vertebrata</taxon>
        <taxon>Euteleostomi</taxon>
        <taxon>Lepidosauria</taxon>
        <taxon>Squamata</taxon>
        <taxon>Bifurcata</taxon>
        <taxon>Unidentata</taxon>
        <taxon>Episquamata</taxon>
        <taxon>Toxicofera</taxon>
        <taxon>Iguania</taxon>
        <taxon>Acrodonta</taxon>
        <taxon>Agamidae</taxon>
        <taxon>Amphibolurinae</taxon>
        <taxon>Pogona</taxon>
    </lineage>
</organism>
<feature type="compositionally biased region" description="Polar residues" evidence="7">
    <location>
        <begin position="1023"/>
        <end position="1035"/>
    </location>
</feature>
<feature type="compositionally biased region" description="Basic and acidic residues" evidence="7">
    <location>
        <begin position="1180"/>
        <end position="1189"/>
    </location>
</feature>
<feature type="compositionally biased region" description="Basic and acidic residues" evidence="7">
    <location>
        <begin position="1197"/>
        <end position="1217"/>
    </location>
</feature>
<dbReference type="InterPro" id="IPR055435">
    <property type="entry name" value="Ig_TMEM131L_3"/>
</dbReference>
<dbReference type="InterPro" id="IPR039877">
    <property type="entry name" value="TMEM131-like"/>
</dbReference>
<dbReference type="Pfam" id="PF19532">
    <property type="entry name" value="Ig_TMEM131L_2nd"/>
    <property type="match status" value="1"/>
</dbReference>
<feature type="compositionally biased region" description="Basic residues" evidence="7">
    <location>
        <begin position="1246"/>
        <end position="1255"/>
    </location>
</feature>
<keyword evidence="5" id="KW-1133">Transmembrane helix</keyword>
<feature type="compositionally biased region" description="Basic and acidic residues" evidence="7">
    <location>
        <begin position="1225"/>
        <end position="1239"/>
    </location>
</feature>
<dbReference type="PANTHER" id="PTHR22050">
    <property type="entry name" value="RW1 PROTEIN HOMOLOG"/>
    <property type="match status" value="1"/>
</dbReference>
<feature type="compositionally biased region" description="Basic and acidic residues" evidence="7">
    <location>
        <begin position="151"/>
        <end position="160"/>
    </location>
</feature>
<feature type="domain" description="Transmembrane protein 131-like N-terminal" evidence="8">
    <location>
        <begin position="91"/>
        <end position="144"/>
    </location>
</feature>
<dbReference type="Proteomes" id="UP001652642">
    <property type="component" value="Chromosome 5"/>
</dbReference>
<protein>
    <submittedName>
        <fullName evidence="14">Transmembrane protein 131-like isoform X1</fullName>
    </submittedName>
</protein>
<feature type="compositionally biased region" description="Polar residues" evidence="7">
    <location>
        <begin position="1155"/>
        <end position="1177"/>
    </location>
</feature>
<evidence type="ECO:0000256" key="7">
    <source>
        <dbReference type="SAM" id="MobiDB-lite"/>
    </source>
</evidence>
<feature type="domain" description="TMEM131L third Ig-like" evidence="10">
    <location>
        <begin position="422"/>
        <end position="520"/>
    </location>
</feature>
<evidence type="ECO:0000256" key="2">
    <source>
        <dbReference type="ARBA" id="ARBA00006682"/>
    </source>
</evidence>
<evidence type="ECO:0000256" key="4">
    <source>
        <dbReference type="ARBA" id="ARBA00022729"/>
    </source>
</evidence>
<dbReference type="PANTHER" id="PTHR22050:SF2">
    <property type="entry name" value="TRANSMEMBRANE PROTEIN 131-LIKE"/>
    <property type="match status" value="1"/>
</dbReference>
<dbReference type="Pfam" id="PF24501">
    <property type="entry name" value="Ig_TMEM131L_5"/>
    <property type="match status" value="1"/>
</dbReference>
<sequence>MAGLRYPSQSSYCRAATAMNLLFGVFQVLLPCFRPGEAHGQAMDPIPNVVELWQAEEGELLMPAQAESEEDVEEHPQEQSFSTNMPDGKVLHFHPSVLHFGMQLLGLPKAKMLYAYNPSRDKDVTVNSVFTATRHFHVSPVHSRKKKTKNVQKENREHNISKSKKKKNTHKVIPAMGKIYFRVLFLPVEEGSFESSLFINTSSHGVFSYQVFGKGISDSVSEDFIKQLANTYLLLPHINSIQISQTLAETRNISHLKVRLECSLHNKFYQHVKNCCFTSSGVLLLEISLVVRMENVQHEFVDLRQYLLEKFFVVYVAMDKTQTSDDSPVILYVLHSGNNFLYVQDVKHLSQEGTFSVQFEPILLPSLTMNFTKVASIFCKGTLCGLGSNHDVKAERNLLESTTLPKACLSHPVMEGYLGINPFATVFHIEPHHSISTSWSIWFTNNFDFNIMLNDVYVSKETEDILKVMNFTDPLTLPPGCWNAFSLKLHTQASVTSLLSNVFVSTNVGVIFEIPLQIYSVLSQQRDVHFEAIAHHDIYCSLRMSHAANLLWEKSLSLDSSTWSVDSEIAYELYEKWQKIKHSEICRRNLGEIIQTSHQKNPEEESLALSFPHLVTEFGLTLNFSAAAPLNSMVKYFTLKNPSSFPVMLQVLPLSFYPDPRAPLALLSKWFDVNVQSINFTTTEFRLTEENFTHKYELREDHDYIKSSSEVLHLELQPLETKRIGVVFTPLDYKRVTSLILVRNNLTVLDVVYVEGIGARELLKVGGRLPGAGGSLRFKVPESTLMDCRRQLKDGKQILSITKNFKVENIGHLPITINSMKINGYNCQGYGFEVLDCQGFFLAQNSSREISIVFTPDFTSSWVIREFTLVTTAGVEFHFTLNVTLPHHLLPLCADVVPGPSWEESFWRLTVLFVSLSLLGVILIAFQQAQYILTEFMKSRQRPNPNPSALQNNNSVDIISSESYKSSCKTFTDNYSSSDKGKGKGSPTVATATSRSQNAAKRSPATYSHSQKKHKCSVYYGKQKSNTPTSSTVLTTEDKQNHTTENQTSTPKEDICTVTESWLNLKYANSINVNMQKNLTHPGNFLDKDEIALKNAALVKSPSSECSLKEGLRTTMFPKETNLKTSENITELNESEPFPLKSSKKLSENRFLRHSPQQQSEFQEASRKNNGNSQQVPLRSETENCESLKKQVNTKPSTEKTADKASKEEPLCCRKQELSSTEQENALRKTGSQEKKEGHLANTSYNRHRTNRKNKKKHINISVRVPEQIELKHVYSEFERPELRTNISIRNWCAQGSGEICKGDEKAGLSTQKETEAFYQWPKKKCLERFCSDSSSDCGSSSGGVRASRGSWGSWSSTSSSDGDKKPGIPSRHFLPSRENISCSDFSSETPITLNLSHNICNTSRDVNNVTQCPENLCPSFTDVTVDSDKNKGLYPAGDLWPSQPVCLSNSINYSLENNVPCLIQENPSLHNGFIDWNASCDGQFTSMYCPVEVNDYNAFPEENMNYHNGFPCTADVQNTAFIDHNCQSTWNTAPNLPPTWEPTSYVNPTSYLSSTRSLSPMSGLFGSIWAPQSDIYENCCPVDATAQHSAQVENQAVICKQEYYPRFNPFRAYMNLDIWTSTANRNANFPLSRDSGYCGNV</sequence>
<feature type="region of interest" description="Disordered" evidence="7">
    <location>
        <begin position="972"/>
        <end position="1053"/>
    </location>
</feature>
<feature type="compositionally biased region" description="Basic residues" evidence="7">
    <location>
        <begin position="141"/>
        <end position="150"/>
    </location>
</feature>
<evidence type="ECO:0000256" key="3">
    <source>
        <dbReference type="ARBA" id="ARBA00022692"/>
    </source>
</evidence>
<feature type="compositionally biased region" description="Polar residues" evidence="7">
    <location>
        <begin position="988"/>
        <end position="1009"/>
    </location>
</feature>
<dbReference type="Pfam" id="PF24499">
    <property type="entry name" value="Ig_TMEM131L_4"/>
    <property type="match status" value="1"/>
</dbReference>
<feature type="region of interest" description="Disordered" evidence="7">
    <location>
        <begin position="65"/>
        <end position="85"/>
    </location>
</feature>
<feature type="compositionally biased region" description="Polar residues" evidence="7">
    <location>
        <begin position="1123"/>
        <end position="1132"/>
    </location>
</feature>
<evidence type="ECO:0000256" key="6">
    <source>
        <dbReference type="ARBA" id="ARBA00023136"/>
    </source>
</evidence>
<keyword evidence="13" id="KW-1185">Reference proteome</keyword>
<feature type="compositionally biased region" description="Low complexity" evidence="7">
    <location>
        <begin position="1334"/>
        <end position="1361"/>
    </location>
</feature>
<evidence type="ECO:0000259" key="10">
    <source>
        <dbReference type="Pfam" id="PF24498"/>
    </source>
</evidence>
<name>A0ABM5GJ02_9SAUR</name>
<evidence type="ECO:0000313" key="13">
    <source>
        <dbReference type="Proteomes" id="UP001652642"/>
    </source>
</evidence>
<evidence type="ECO:0000256" key="1">
    <source>
        <dbReference type="ARBA" id="ARBA00004479"/>
    </source>
</evidence>
<evidence type="ECO:0000259" key="9">
    <source>
        <dbReference type="Pfam" id="PF19532"/>
    </source>
</evidence>
<keyword evidence="3" id="KW-0812">Transmembrane</keyword>
<comment type="subcellular location">
    <subcellularLocation>
        <location evidence="1">Membrane</location>
        <topology evidence="1">Single-pass type I membrane protein</topology>
    </subcellularLocation>
</comment>
<evidence type="ECO:0000313" key="14">
    <source>
        <dbReference type="RefSeq" id="XP_072857634.1"/>
    </source>
</evidence>
<proteinExistence type="inferred from homology"/>
<reference evidence="14" key="1">
    <citation type="submission" date="2025-08" db="UniProtKB">
        <authorList>
            <consortium name="RefSeq"/>
        </authorList>
    </citation>
    <scope>IDENTIFICATION</scope>
</reference>
<dbReference type="InterPro" id="IPR055437">
    <property type="entry name" value="TMEM131L_Ig_5"/>
</dbReference>
<feature type="domain" description="Transmembrane protein 131-like second Ig-like" evidence="9">
    <location>
        <begin position="226"/>
        <end position="380"/>
    </location>
</feature>